<organism evidence="2 3">
    <name type="scientific">Methylophilus flavus</name>
    <dbReference type="NCBI Taxonomy" id="640084"/>
    <lineage>
        <taxon>Bacteria</taxon>
        <taxon>Pseudomonadati</taxon>
        <taxon>Pseudomonadota</taxon>
        <taxon>Betaproteobacteria</taxon>
        <taxon>Nitrosomonadales</taxon>
        <taxon>Methylophilaceae</taxon>
        <taxon>Methylophilus</taxon>
    </lineage>
</organism>
<gene>
    <name evidence="2" type="ORF">ACFQ2T_02950</name>
</gene>
<proteinExistence type="predicted"/>
<evidence type="ECO:0000313" key="3">
    <source>
        <dbReference type="Proteomes" id="UP001597206"/>
    </source>
</evidence>
<dbReference type="EMBL" id="JBHTLN010000001">
    <property type="protein sequence ID" value="MFD1121448.1"/>
    <property type="molecule type" value="Genomic_DNA"/>
</dbReference>
<name>A0ABW3P8H4_9PROT</name>
<dbReference type="InterPro" id="IPR002575">
    <property type="entry name" value="Aminoglycoside_PTrfase"/>
</dbReference>
<accession>A0ABW3P8H4</accession>
<dbReference type="SUPFAM" id="SSF56112">
    <property type="entry name" value="Protein kinase-like (PK-like)"/>
    <property type="match status" value="1"/>
</dbReference>
<dbReference type="Proteomes" id="UP001597206">
    <property type="component" value="Unassembled WGS sequence"/>
</dbReference>
<keyword evidence="3" id="KW-1185">Reference proteome</keyword>
<dbReference type="Pfam" id="PF01636">
    <property type="entry name" value="APH"/>
    <property type="match status" value="1"/>
</dbReference>
<reference evidence="3" key="1">
    <citation type="journal article" date="2019" name="Int. J. Syst. Evol. Microbiol.">
        <title>The Global Catalogue of Microorganisms (GCM) 10K type strain sequencing project: providing services to taxonomists for standard genome sequencing and annotation.</title>
        <authorList>
            <consortium name="The Broad Institute Genomics Platform"/>
            <consortium name="The Broad Institute Genome Sequencing Center for Infectious Disease"/>
            <person name="Wu L."/>
            <person name="Ma J."/>
        </authorList>
    </citation>
    <scope>NUCLEOTIDE SEQUENCE [LARGE SCALE GENOMIC DNA]</scope>
    <source>
        <strain evidence="3">CCUG 58411</strain>
    </source>
</reference>
<dbReference type="InterPro" id="IPR051678">
    <property type="entry name" value="AGP_Transferase"/>
</dbReference>
<feature type="domain" description="Aminoglycoside phosphotransferase" evidence="1">
    <location>
        <begin position="48"/>
        <end position="263"/>
    </location>
</feature>
<sequence>MNIPDIQLIGDFFKVSNLELVIQRRGGYVYKGVFNHKVVYIKLSTELAPFKREVEVLQAIPEAASFPQLIAHSEWQGWHARVISEVPGVPLSHVLPTIQNDAERICLIETCGRLLASFHQAFREPEISKLHFWHKDDQAQSKLPQWQSYIQLLVNKWVGRIRFTEPDTQLNLEHAVKTIVALSAQIPEPKTKSILHCDFVGRNIIVDSQSLVGLIDFEEVQIGDPAYDAAKFVWATLDWQNQQETSAFYKAWARAYDAPQDWHLFHIYIAIQSIAAIAWCDKNTLDTSENADFRTNAVKTLMTVVESF</sequence>
<evidence type="ECO:0000259" key="1">
    <source>
        <dbReference type="Pfam" id="PF01636"/>
    </source>
</evidence>
<dbReference type="InterPro" id="IPR011009">
    <property type="entry name" value="Kinase-like_dom_sf"/>
</dbReference>
<protein>
    <submittedName>
        <fullName evidence="2">Phosphotransferase family protein</fullName>
    </submittedName>
</protein>
<dbReference type="Gene3D" id="3.90.1200.10">
    <property type="match status" value="1"/>
</dbReference>
<dbReference type="RefSeq" id="WP_379030276.1">
    <property type="nucleotide sequence ID" value="NZ_JBHTLN010000001.1"/>
</dbReference>
<comment type="caution">
    <text evidence="2">The sequence shown here is derived from an EMBL/GenBank/DDBJ whole genome shotgun (WGS) entry which is preliminary data.</text>
</comment>
<evidence type="ECO:0000313" key="2">
    <source>
        <dbReference type="EMBL" id="MFD1121448.1"/>
    </source>
</evidence>
<dbReference type="PANTHER" id="PTHR21310">
    <property type="entry name" value="AMINOGLYCOSIDE PHOSPHOTRANSFERASE-RELATED-RELATED"/>
    <property type="match status" value="1"/>
</dbReference>